<comment type="caution">
    <text evidence="1">The sequence shown here is derived from an EMBL/GenBank/DDBJ whole genome shotgun (WGS) entry which is preliminary data.</text>
</comment>
<dbReference type="AlphaFoldDB" id="A0AA88JH65"/>
<proteinExistence type="predicted"/>
<evidence type="ECO:0000313" key="2">
    <source>
        <dbReference type="Proteomes" id="UP001187192"/>
    </source>
</evidence>
<keyword evidence="2" id="KW-1185">Reference proteome</keyword>
<gene>
    <name evidence="1" type="ORF">TIFTF001_053812</name>
</gene>
<dbReference type="EMBL" id="BTGU01013421">
    <property type="protein sequence ID" value="GMN74210.1"/>
    <property type="molecule type" value="Genomic_DNA"/>
</dbReference>
<name>A0AA88JH65_FICCA</name>
<protein>
    <submittedName>
        <fullName evidence="1">Uncharacterized protein</fullName>
    </submittedName>
</protein>
<dbReference type="Proteomes" id="UP001187192">
    <property type="component" value="Unassembled WGS sequence"/>
</dbReference>
<evidence type="ECO:0000313" key="1">
    <source>
        <dbReference type="EMBL" id="GMN74210.1"/>
    </source>
</evidence>
<accession>A0AA88JH65</accession>
<sequence>MVGLDYGLSWKWTGRPNHSIVARPLVVLAERKLTVLRLCCRKATYRQSVIQDGGAWRGEL</sequence>
<reference evidence="1" key="1">
    <citation type="submission" date="2023-07" db="EMBL/GenBank/DDBJ databases">
        <title>draft genome sequence of fig (Ficus carica).</title>
        <authorList>
            <person name="Takahashi T."/>
            <person name="Nishimura K."/>
        </authorList>
    </citation>
    <scope>NUCLEOTIDE SEQUENCE</scope>
</reference>
<organism evidence="1 2">
    <name type="scientific">Ficus carica</name>
    <name type="common">Common fig</name>
    <dbReference type="NCBI Taxonomy" id="3494"/>
    <lineage>
        <taxon>Eukaryota</taxon>
        <taxon>Viridiplantae</taxon>
        <taxon>Streptophyta</taxon>
        <taxon>Embryophyta</taxon>
        <taxon>Tracheophyta</taxon>
        <taxon>Spermatophyta</taxon>
        <taxon>Magnoliopsida</taxon>
        <taxon>eudicotyledons</taxon>
        <taxon>Gunneridae</taxon>
        <taxon>Pentapetalae</taxon>
        <taxon>rosids</taxon>
        <taxon>fabids</taxon>
        <taxon>Rosales</taxon>
        <taxon>Moraceae</taxon>
        <taxon>Ficeae</taxon>
        <taxon>Ficus</taxon>
    </lineage>
</organism>